<gene>
    <name evidence="3" type="ORF">EC973_007302</name>
</gene>
<keyword evidence="4" id="KW-1185">Reference proteome</keyword>
<proteinExistence type="predicted"/>
<dbReference type="OrthoDB" id="5411773at2759"/>
<reference evidence="3" key="1">
    <citation type="submission" date="2020-01" db="EMBL/GenBank/DDBJ databases">
        <title>Genome Sequencing of Three Apophysomyces-Like Fungal Strains Confirms a Novel Fungal Genus in the Mucoromycota with divergent Burkholderia-like Endosymbiotic Bacteria.</title>
        <authorList>
            <person name="Stajich J.E."/>
            <person name="Macias A.M."/>
            <person name="Carter-House D."/>
            <person name="Lovett B."/>
            <person name="Kasson L.R."/>
            <person name="Berry K."/>
            <person name="Grigoriev I."/>
            <person name="Chang Y."/>
            <person name="Spatafora J."/>
            <person name="Kasson M.T."/>
        </authorList>
    </citation>
    <scope>NUCLEOTIDE SEQUENCE</scope>
    <source>
        <strain evidence="3">NRRL A-21654</strain>
    </source>
</reference>
<dbReference type="Proteomes" id="UP000605846">
    <property type="component" value="Unassembled WGS sequence"/>
</dbReference>
<comment type="caution">
    <text evidence="3">The sequence shown here is derived from an EMBL/GenBank/DDBJ whole genome shotgun (WGS) entry which is preliminary data.</text>
</comment>
<feature type="domain" description="Inhibitor of growth protein N-terminal histone-binding" evidence="2">
    <location>
        <begin position="2"/>
        <end position="94"/>
    </location>
</feature>
<organism evidence="3 4">
    <name type="scientific">Apophysomyces ossiformis</name>
    <dbReference type="NCBI Taxonomy" id="679940"/>
    <lineage>
        <taxon>Eukaryota</taxon>
        <taxon>Fungi</taxon>
        <taxon>Fungi incertae sedis</taxon>
        <taxon>Mucoromycota</taxon>
        <taxon>Mucoromycotina</taxon>
        <taxon>Mucoromycetes</taxon>
        <taxon>Mucorales</taxon>
        <taxon>Mucorineae</taxon>
        <taxon>Mucoraceae</taxon>
        <taxon>Apophysomyces</taxon>
    </lineage>
</organism>
<evidence type="ECO:0000313" key="3">
    <source>
        <dbReference type="EMBL" id="KAF7727644.1"/>
    </source>
</evidence>
<accession>A0A8H7BPY6</accession>
<protein>
    <recommendedName>
        <fullName evidence="2">Inhibitor of growth protein N-terminal histone-binding domain-containing protein</fullName>
    </recommendedName>
</protein>
<dbReference type="AlphaFoldDB" id="A0A8H7BPY6"/>
<evidence type="ECO:0000256" key="1">
    <source>
        <dbReference type="SAM" id="MobiDB-lite"/>
    </source>
</evidence>
<dbReference type="Pfam" id="PF12998">
    <property type="entry name" value="ING"/>
    <property type="match status" value="1"/>
</dbReference>
<dbReference type="EMBL" id="JABAYA010000052">
    <property type="protein sequence ID" value="KAF7727644.1"/>
    <property type="molecule type" value="Genomic_DNA"/>
</dbReference>
<sequence>MHELRSMDEDFQRLRELYTKHRRTYAKLLRSSTASSPSTPTSATPPPVNHVAARLQLEKDHKAAVQKQDQKIELALRMYDLVSRHIERIDSQMAASGIAEGDWIGQRVTNGNRRSPSAPWEDSWREGMCKNQLRMPTHVGG</sequence>
<feature type="region of interest" description="Disordered" evidence="1">
    <location>
        <begin position="29"/>
        <end position="48"/>
    </location>
</feature>
<dbReference type="Gene3D" id="6.10.140.1740">
    <property type="match status" value="1"/>
</dbReference>
<name>A0A8H7BPY6_9FUNG</name>
<evidence type="ECO:0000259" key="2">
    <source>
        <dbReference type="Pfam" id="PF12998"/>
    </source>
</evidence>
<dbReference type="InterPro" id="IPR024610">
    <property type="entry name" value="ING_N_histone-binding"/>
</dbReference>
<evidence type="ECO:0000313" key="4">
    <source>
        <dbReference type="Proteomes" id="UP000605846"/>
    </source>
</evidence>
<feature type="compositionally biased region" description="Low complexity" evidence="1">
    <location>
        <begin position="31"/>
        <end position="42"/>
    </location>
</feature>